<evidence type="ECO:0000313" key="2">
    <source>
        <dbReference type="EMBL" id="MBW0462349.1"/>
    </source>
</evidence>
<sequence length="180" mass="20735">MKSKCKDKLPLSLAIPHKLSDNLTVGAQRNYPMISNELNVPTLSVIPNDVINDGTKPHHHNSLTDDISLNDTNPKSREQRKMLGYMNQTTGKLGIYTTKFFILTLGKKKDDNALWLKLPPQKLLPRPYVLINKHNKTYFPIIMYQINPLSSPTPVLHQVQKVDHHIKEACHQLYKYHQKH</sequence>
<accession>A0A9Q3BBQ5</accession>
<comment type="caution">
    <text evidence="2">The sequence shown here is derived from an EMBL/GenBank/DDBJ whole genome shotgun (WGS) entry which is preliminary data.</text>
</comment>
<dbReference type="EMBL" id="AVOT02000333">
    <property type="protein sequence ID" value="MBW0462349.1"/>
    <property type="molecule type" value="Genomic_DNA"/>
</dbReference>
<feature type="region of interest" description="Disordered" evidence="1">
    <location>
        <begin position="54"/>
        <end position="73"/>
    </location>
</feature>
<evidence type="ECO:0000313" key="3">
    <source>
        <dbReference type="Proteomes" id="UP000765509"/>
    </source>
</evidence>
<name>A0A9Q3BBQ5_9BASI</name>
<proteinExistence type="predicted"/>
<keyword evidence="3" id="KW-1185">Reference proteome</keyword>
<reference evidence="2" key="1">
    <citation type="submission" date="2021-03" db="EMBL/GenBank/DDBJ databases">
        <title>Draft genome sequence of rust myrtle Austropuccinia psidii MF-1, a brazilian biotype.</title>
        <authorList>
            <person name="Quecine M.C."/>
            <person name="Pachon D.M.R."/>
            <person name="Bonatelli M.L."/>
            <person name="Correr F.H."/>
            <person name="Franceschini L.M."/>
            <person name="Leite T.F."/>
            <person name="Margarido G.R.A."/>
            <person name="Almeida C.A."/>
            <person name="Ferrarezi J.A."/>
            <person name="Labate C.A."/>
        </authorList>
    </citation>
    <scope>NUCLEOTIDE SEQUENCE</scope>
    <source>
        <strain evidence="2">MF-1</strain>
    </source>
</reference>
<gene>
    <name evidence="2" type="ORF">O181_002064</name>
</gene>
<dbReference type="AlphaFoldDB" id="A0A9Q3BBQ5"/>
<dbReference type="Proteomes" id="UP000765509">
    <property type="component" value="Unassembled WGS sequence"/>
</dbReference>
<evidence type="ECO:0000256" key="1">
    <source>
        <dbReference type="SAM" id="MobiDB-lite"/>
    </source>
</evidence>
<protein>
    <submittedName>
        <fullName evidence="2">Uncharacterized protein</fullName>
    </submittedName>
</protein>
<feature type="compositionally biased region" description="Polar residues" evidence="1">
    <location>
        <begin position="64"/>
        <end position="73"/>
    </location>
</feature>
<organism evidence="2 3">
    <name type="scientific">Austropuccinia psidii MF-1</name>
    <dbReference type="NCBI Taxonomy" id="1389203"/>
    <lineage>
        <taxon>Eukaryota</taxon>
        <taxon>Fungi</taxon>
        <taxon>Dikarya</taxon>
        <taxon>Basidiomycota</taxon>
        <taxon>Pucciniomycotina</taxon>
        <taxon>Pucciniomycetes</taxon>
        <taxon>Pucciniales</taxon>
        <taxon>Sphaerophragmiaceae</taxon>
        <taxon>Austropuccinia</taxon>
    </lineage>
</organism>